<sequence>MGRLIAWRQTKEDGKLSNRTIFCSISVIVDLLSKTVLAVFLKAAKTSSVTKPASTRRREVQAGLMPDRHKSA</sequence>
<name>H6QQV1_PUCGT</name>
<dbReference type="InParanoid" id="H6QQV1"/>
<dbReference type="HOGENOM" id="CLU_2723408_0_0_1"/>
<dbReference type="EMBL" id="DS178275">
    <property type="protein sequence ID" value="EHS62880.1"/>
    <property type="molecule type" value="Genomic_DNA"/>
</dbReference>
<dbReference type="KEGG" id="pgr:PGTG_21253"/>
<keyword evidence="3" id="KW-1185">Reference proteome</keyword>
<dbReference type="RefSeq" id="XP_003890115.1">
    <property type="nucleotide sequence ID" value="XM_003890066.1"/>
</dbReference>
<dbReference type="GeneID" id="13541536"/>
<dbReference type="AlphaFoldDB" id="H6QQV1"/>
<evidence type="ECO:0000313" key="2">
    <source>
        <dbReference type="EMBL" id="EHS62880.1"/>
    </source>
</evidence>
<reference evidence="3" key="1">
    <citation type="journal article" date="2011" name="Proc. Natl. Acad. Sci. U.S.A.">
        <title>Obligate biotrophy features unraveled by the genomic analysis of rust fungi.</title>
        <authorList>
            <person name="Duplessis S."/>
            <person name="Cuomo C.A."/>
            <person name="Lin Y.-C."/>
            <person name="Aerts A."/>
            <person name="Tisserant E."/>
            <person name="Veneault-Fourrey C."/>
            <person name="Joly D.L."/>
            <person name="Hacquard S."/>
            <person name="Amselem J."/>
            <person name="Cantarel B.L."/>
            <person name="Chiu R."/>
            <person name="Coutinho P.M."/>
            <person name="Feau N."/>
            <person name="Field M."/>
            <person name="Frey P."/>
            <person name="Gelhaye E."/>
            <person name="Goldberg J."/>
            <person name="Grabherr M.G."/>
            <person name="Kodira C.D."/>
            <person name="Kohler A."/>
            <person name="Kuees U."/>
            <person name="Lindquist E.A."/>
            <person name="Lucas S.M."/>
            <person name="Mago R."/>
            <person name="Mauceli E."/>
            <person name="Morin E."/>
            <person name="Murat C."/>
            <person name="Pangilinan J.L."/>
            <person name="Park R."/>
            <person name="Pearson M."/>
            <person name="Quesneville H."/>
            <person name="Rouhier N."/>
            <person name="Sakthikumar S."/>
            <person name="Salamov A.A."/>
            <person name="Schmutz J."/>
            <person name="Selles B."/>
            <person name="Shapiro H."/>
            <person name="Tanguay P."/>
            <person name="Tuskan G.A."/>
            <person name="Henrissat B."/>
            <person name="Van de Peer Y."/>
            <person name="Rouze P."/>
            <person name="Ellis J.G."/>
            <person name="Dodds P.N."/>
            <person name="Schein J.E."/>
            <person name="Zhong S."/>
            <person name="Hamelin R.C."/>
            <person name="Grigoriev I.V."/>
            <person name="Szabo L.J."/>
            <person name="Martin F."/>
        </authorList>
    </citation>
    <scope>NUCLEOTIDE SEQUENCE [LARGE SCALE GENOMIC DNA]</scope>
    <source>
        <strain evidence="3">CRL 75-36-700-3 / race SCCL</strain>
    </source>
</reference>
<dbReference type="Proteomes" id="UP000008783">
    <property type="component" value="Unassembled WGS sequence"/>
</dbReference>
<organism evidence="2 3">
    <name type="scientific">Puccinia graminis f. sp. tritici (strain CRL 75-36-700-3 / race SCCL)</name>
    <name type="common">Black stem rust fungus</name>
    <dbReference type="NCBI Taxonomy" id="418459"/>
    <lineage>
        <taxon>Eukaryota</taxon>
        <taxon>Fungi</taxon>
        <taxon>Dikarya</taxon>
        <taxon>Basidiomycota</taxon>
        <taxon>Pucciniomycotina</taxon>
        <taxon>Pucciniomycetes</taxon>
        <taxon>Pucciniales</taxon>
        <taxon>Pucciniaceae</taxon>
        <taxon>Puccinia</taxon>
    </lineage>
</organism>
<evidence type="ECO:0000313" key="3">
    <source>
        <dbReference type="Proteomes" id="UP000008783"/>
    </source>
</evidence>
<protein>
    <submittedName>
        <fullName evidence="2">Uncharacterized protein</fullName>
    </submittedName>
</protein>
<feature type="compositionally biased region" description="Basic and acidic residues" evidence="1">
    <location>
        <begin position="56"/>
        <end position="72"/>
    </location>
</feature>
<gene>
    <name evidence="2" type="ORF">PGTG_21253</name>
</gene>
<accession>H6QQV1</accession>
<feature type="region of interest" description="Disordered" evidence="1">
    <location>
        <begin position="51"/>
        <end position="72"/>
    </location>
</feature>
<dbReference type="VEuPathDB" id="FungiDB:PGTG_21253"/>
<proteinExistence type="predicted"/>
<evidence type="ECO:0000256" key="1">
    <source>
        <dbReference type="SAM" id="MobiDB-lite"/>
    </source>
</evidence>